<dbReference type="EMBL" id="KN833062">
    <property type="protein sequence ID" value="KIM74332.1"/>
    <property type="molecule type" value="Genomic_DNA"/>
</dbReference>
<evidence type="ECO:0000313" key="5">
    <source>
        <dbReference type="Proteomes" id="UP000054166"/>
    </source>
</evidence>
<keyword evidence="2" id="KW-1133">Transmembrane helix</keyword>
<evidence type="ECO:0000256" key="2">
    <source>
        <dbReference type="SAM" id="Phobius"/>
    </source>
</evidence>
<keyword evidence="5" id="KW-1185">Reference proteome</keyword>
<feature type="region of interest" description="Disordered" evidence="1">
    <location>
        <begin position="302"/>
        <end position="360"/>
    </location>
</feature>
<dbReference type="AlphaFoldDB" id="A0A0C3BAH2"/>
<reference evidence="4 5" key="1">
    <citation type="submission" date="2014-04" db="EMBL/GenBank/DDBJ databases">
        <authorList>
            <consortium name="DOE Joint Genome Institute"/>
            <person name="Kuo A."/>
            <person name="Tarkka M."/>
            <person name="Buscot F."/>
            <person name="Kohler A."/>
            <person name="Nagy L.G."/>
            <person name="Floudas D."/>
            <person name="Copeland A."/>
            <person name="Barry K.W."/>
            <person name="Cichocki N."/>
            <person name="Veneault-Fourrey C."/>
            <person name="LaButti K."/>
            <person name="Lindquist E.A."/>
            <person name="Lipzen A."/>
            <person name="Lundell T."/>
            <person name="Morin E."/>
            <person name="Murat C."/>
            <person name="Sun H."/>
            <person name="Tunlid A."/>
            <person name="Henrissat B."/>
            <person name="Grigoriev I.V."/>
            <person name="Hibbett D.S."/>
            <person name="Martin F."/>
            <person name="Nordberg H.P."/>
            <person name="Cantor M.N."/>
            <person name="Hua S.X."/>
        </authorList>
    </citation>
    <scope>NUCLEOTIDE SEQUENCE [LARGE SCALE GENOMIC DNA]</scope>
    <source>
        <strain evidence="4 5">F 1598</strain>
    </source>
</reference>
<dbReference type="InParanoid" id="A0A0C3BAH2"/>
<dbReference type="HOGENOM" id="CLU_054233_0_0_1"/>
<sequence>MLLPITLLSFSWFASVQAGSQTHGENCSVSANRLQVGTYQLYTECDTVTFCNSSGLCDLKRCRRDDYPFGYQQDSDSIPPKCPRGQFCPDEEDACQPLMPVGSACQLNRDDQCQAPENFAQLADNTPHGLNFNGSVCLNGLCMFANVTLGLTCVVENTAYIGYSGSDEFIDIVSRGNCMNGMYCDSQQKVCIQSKALGVSCDADKECLSYNCLSSGTCGKAAEAPNHFGTWVYAIVAIGIFGGMFGTLTGLFIVHRRQRDSEREKRMQYWREQNAFRQNIMNMRQSARDSILSLPKNGTFSNRSSAMYSHEGPGSEDSQAPMMPHSTTKSSGLRQQYYDDNSTEYDDGIMVPERRPDGRF</sequence>
<name>A0A0C3BAH2_PILCF</name>
<protein>
    <submittedName>
        <fullName evidence="4">Uncharacterized protein</fullName>
    </submittedName>
</protein>
<feature type="transmembrane region" description="Helical" evidence="2">
    <location>
        <begin position="231"/>
        <end position="254"/>
    </location>
</feature>
<keyword evidence="2" id="KW-0472">Membrane</keyword>
<evidence type="ECO:0000256" key="3">
    <source>
        <dbReference type="SAM" id="SignalP"/>
    </source>
</evidence>
<dbReference type="OrthoDB" id="195231at2759"/>
<keyword evidence="3" id="KW-0732">Signal</keyword>
<evidence type="ECO:0000256" key="1">
    <source>
        <dbReference type="SAM" id="MobiDB-lite"/>
    </source>
</evidence>
<feature type="chain" id="PRO_5002172559" evidence="3">
    <location>
        <begin position="19"/>
        <end position="360"/>
    </location>
</feature>
<dbReference type="STRING" id="765440.A0A0C3BAH2"/>
<organism evidence="4 5">
    <name type="scientific">Piloderma croceum (strain F 1598)</name>
    <dbReference type="NCBI Taxonomy" id="765440"/>
    <lineage>
        <taxon>Eukaryota</taxon>
        <taxon>Fungi</taxon>
        <taxon>Dikarya</taxon>
        <taxon>Basidiomycota</taxon>
        <taxon>Agaricomycotina</taxon>
        <taxon>Agaricomycetes</taxon>
        <taxon>Agaricomycetidae</taxon>
        <taxon>Atheliales</taxon>
        <taxon>Atheliaceae</taxon>
        <taxon>Piloderma</taxon>
    </lineage>
</organism>
<feature type="compositionally biased region" description="Polar residues" evidence="1">
    <location>
        <begin position="325"/>
        <end position="340"/>
    </location>
</feature>
<proteinExistence type="predicted"/>
<feature type="signal peptide" evidence="3">
    <location>
        <begin position="1"/>
        <end position="18"/>
    </location>
</feature>
<dbReference type="Proteomes" id="UP000054166">
    <property type="component" value="Unassembled WGS sequence"/>
</dbReference>
<evidence type="ECO:0000313" key="4">
    <source>
        <dbReference type="EMBL" id="KIM74332.1"/>
    </source>
</evidence>
<gene>
    <name evidence="4" type="ORF">PILCRDRAFT_80164</name>
</gene>
<accession>A0A0C3BAH2</accession>
<reference evidence="5" key="2">
    <citation type="submission" date="2015-01" db="EMBL/GenBank/DDBJ databases">
        <title>Evolutionary Origins and Diversification of the Mycorrhizal Mutualists.</title>
        <authorList>
            <consortium name="DOE Joint Genome Institute"/>
            <consortium name="Mycorrhizal Genomics Consortium"/>
            <person name="Kohler A."/>
            <person name="Kuo A."/>
            <person name="Nagy L.G."/>
            <person name="Floudas D."/>
            <person name="Copeland A."/>
            <person name="Barry K.W."/>
            <person name="Cichocki N."/>
            <person name="Veneault-Fourrey C."/>
            <person name="LaButti K."/>
            <person name="Lindquist E.A."/>
            <person name="Lipzen A."/>
            <person name="Lundell T."/>
            <person name="Morin E."/>
            <person name="Murat C."/>
            <person name="Riley R."/>
            <person name="Ohm R."/>
            <person name="Sun H."/>
            <person name="Tunlid A."/>
            <person name="Henrissat B."/>
            <person name="Grigoriev I.V."/>
            <person name="Hibbett D.S."/>
            <person name="Martin F."/>
        </authorList>
    </citation>
    <scope>NUCLEOTIDE SEQUENCE [LARGE SCALE GENOMIC DNA]</scope>
    <source>
        <strain evidence="5">F 1598</strain>
    </source>
</reference>
<keyword evidence="2" id="KW-0812">Transmembrane</keyword>